<keyword evidence="2" id="KW-0472">Membrane</keyword>
<protein>
    <recommendedName>
        <fullName evidence="5">WD40 repeat domain-containing protein</fullName>
    </recommendedName>
</protein>
<dbReference type="EMBL" id="VDFY01000077">
    <property type="protein sequence ID" value="TNH31369.1"/>
    <property type="molecule type" value="Genomic_DNA"/>
</dbReference>
<evidence type="ECO:0000256" key="2">
    <source>
        <dbReference type="SAM" id="Phobius"/>
    </source>
</evidence>
<evidence type="ECO:0000313" key="3">
    <source>
        <dbReference type="EMBL" id="TNH31369.1"/>
    </source>
</evidence>
<reference evidence="3 4" key="1">
    <citation type="submission" date="2019-06" db="EMBL/GenBank/DDBJ databases">
        <title>Micromonospora ordensis sp. nov., isolated from deep marine sediment.</title>
        <authorList>
            <person name="Veyisoglu A."/>
            <person name="Carro L."/>
            <person name="Klenk H.-P."/>
            <person name="Sahin N."/>
        </authorList>
    </citation>
    <scope>NUCLEOTIDE SEQUENCE [LARGE SCALE GENOMIC DNA]</scope>
    <source>
        <strain evidence="3 4">S2509</strain>
    </source>
</reference>
<keyword evidence="4" id="KW-1185">Reference proteome</keyword>
<feature type="region of interest" description="Disordered" evidence="1">
    <location>
        <begin position="1"/>
        <end position="21"/>
    </location>
</feature>
<dbReference type="AlphaFoldDB" id="A0A5C4QZ68"/>
<keyword evidence="2" id="KW-1133">Transmembrane helix</keyword>
<name>A0A5C4QZ68_9ACTN</name>
<dbReference type="Proteomes" id="UP000306145">
    <property type="component" value="Unassembled WGS sequence"/>
</dbReference>
<evidence type="ECO:0000256" key="1">
    <source>
        <dbReference type="SAM" id="MobiDB-lite"/>
    </source>
</evidence>
<sequence length="420" mass="42689">MSGYRGRFDNLTGRPARPYDVRPDEIEGAVRETLSRRVAVARPLSADPAGQAIRRGNRIRRRRTAAGLTLAAIATVLVSTGMAQLGQDSGRRGSPIVVIGDPDPSARPIPTATVPAPLPSPGMSADLLVGGTLISADGKRLELPSVGPAESARPLPAGGGLLVVGAQTTAGRSLWVAQNDGLVQVLLAGAGGIVVAPDGRQVAWRDGTDLLVAGVIGNQLIGSARTPVPAGAEPVRFVGDSVLVRLDPDAPGHALWRPGAGQLTPDDGRRTLNVYGTLPDGRLVGQVATGEPGGTCLAVLDPTPALKTVGTGCGPQLSTDGAGGISPDGRWLLVNGQVGKVDRSLLVDLRRLGPDLSALPAGPPVTGAVAWTTGSAASYVDGAGQLVRVDVDQVRAGKPAEPSPVADLRPGDRPVLVTGS</sequence>
<comment type="caution">
    <text evidence="3">The sequence shown here is derived from an EMBL/GenBank/DDBJ whole genome shotgun (WGS) entry which is preliminary data.</text>
</comment>
<evidence type="ECO:0000313" key="4">
    <source>
        <dbReference type="Proteomes" id="UP000306145"/>
    </source>
</evidence>
<accession>A0A5C4QZ68</accession>
<feature type="region of interest" description="Disordered" evidence="1">
    <location>
        <begin position="397"/>
        <end position="420"/>
    </location>
</feature>
<keyword evidence="2" id="KW-0812">Transmembrane</keyword>
<organism evidence="3 4">
    <name type="scientific">Micromonospora orduensis</name>
    <dbReference type="NCBI Taxonomy" id="1420891"/>
    <lineage>
        <taxon>Bacteria</taxon>
        <taxon>Bacillati</taxon>
        <taxon>Actinomycetota</taxon>
        <taxon>Actinomycetes</taxon>
        <taxon>Micromonosporales</taxon>
        <taxon>Micromonosporaceae</taxon>
        <taxon>Micromonospora</taxon>
    </lineage>
</organism>
<dbReference type="RefSeq" id="WP_139582471.1">
    <property type="nucleotide sequence ID" value="NZ_VDFY01000077.1"/>
</dbReference>
<feature type="transmembrane region" description="Helical" evidence="2">
    <location>
        <begin position="64"/>
        <end position="85"/>
    </location>
</feature>
<proteinExistence type="predicted"/>
<gene>
    <name evidence="3" type="ORF">FHG89_02655</name>
</gene>
<evidence type="ECO:0008006" key="5">
    <source>
        <dbReference type="Google" id="ProtNLM"/>
    </source>
</evidence>
<dbReference type="OrthoDB" id="3403802at2"/>